<name>A0A024FUX1_9STRA</name>
<comment type="caution">
    <text evidence="1">The sequence shown here is derived from an EMBL/GenBank/DDBJ whole genome shotgun (WGS) entry which is preliminary data.</text>
</comment>
<accession>A0A024FUX1</accession>
<organism evidence="1 2">
    <name type="scientific">Albugo candida</name>
    <dbReference type="NCBI Taxonomy" id="65357"/>
    <lineage>
        <taxon>Eukaryota</taxon>
        <taxon>Sar</taxon>
        <taxon>Stramenopiles</taxon>
        <taxon>Oomycota</taxon>
        <taxon>Peronosporomycetes</taxon>
        <taxon>Albuginales</taxon>
        <taxon>Albuginaceae</taxon>
        <taxon>Albugo</taxon>
    </lineage>
</organism>
<dbReference type="AlphaFoldDB" id="A0A024FUX1"/>
<keyword evidence="2" id="KW-1185">Reference proteome</keyword>
<evidence type="ECO:0000313" key="2">
    <source>
        <dbReference type="Proteomes" id="UP000053237"/>
    </source>
</evidence>
<gene>
    <name evidence="1" type="ORF">BN9_120340</name>
</gene>
<sequence length="108" mass="12950">MKEVSEPNIATTPLLARNLFQLEFEPNKYLPKNQRHRDSIYYRPYQVHDCPTHLFNFPFDAWFFGLTDLSPYSLFLQKRLKFMYSALPSVRSTRILQSNRFSKQIKKS</sequence>
<protein>
    <submittedName>
        <fullName evidence="1">Uncharacterized protein</fullName>
    </submittedName>
</protein>
<dbReference type="InParanoid" id="A0A024FUX1"/>
<proteinExistence type="predicted"/>
<reference evidence="1 2" key="1">
    <citation type="submission" date="2012-05" db="EMBL/GenBank/DDBJ databases">
        <title>Recombination and specialization in a pathogen metapopulation.</title>
        <authorList>
            <person name="Gardiner A."/>
            <person name="Kemen E."/>
            <person name="Schultz-Larsen T."/>
            <person name="MacLean D."/>
            <person name="Van Oosterhout C."/>
            <person name="Jones J.D.G."/>
        </authorList>
    </citation>
    <scope>NUCLEOTIDE SEQUENCE [LARGE SCALE GENOMIC DNA]</scope>
    <source>
        <strain evidence="1 2">Ac Nc2</strain>
    </source>
</reference>
<dbReference type="EMBL" id="CAIX01000461">
    <property type="protein sequence ID" value="CCI10920.1"/>
    <property type="molecule type" value="Genomic_DNA"/>
</dbReference>
<evidence type="ECO:0000313" key="1">
    <source>
        <dbReference type="EMBL" id="CCI10920.1"/>
    </source>
</evidence>
<dbReference type="Proteomes" id="UP000053237">
    <property type="component" value="Unassembled WGS sequence"/>
</dbReference>